<comment type="cofactor">
    <cofactor evidence="1">
        <name>Mg(2+)</name>
        <dbReference type="ChEBI" id="CHEBI:18420"/>
    </cofactor>
</comment>
<evidence type="ECO:0000313" key="7">
    <source>
        <dbReference type="EMBL" id="MBL6446194.1"/>
    </source>
</evidence>
<evidence type="ECO:0000256" key="4">
    <source>
        <dbReference type="ARBA" id="ARBA00022723"/>
    </source>
</evidence>
<comment type="caution">
    <text evidence="7">The sequence shown here is derived from an EMBL/GenBank/DDBJ whole genome shotgun (WGS) entry which is preliminary data.</text>
</comment>
<evidence type="ECO:0000256" key="3">
    <source>
        <dbReference type="ARBA" id="ARBA00022679"/>
    </source>
</evidence>
<dbReference type="PROSITE" id="PS00444">
    <property type="entry name" value="POLYPRENYL_SYNTHASE_2"/>
    <property type="match status" value="1"/>
</dbReference>
<dbReference type="AlphaFoldDB" id="A0A937KBL1"/>
<reference evidence="7" key="1">
    <citation type="submission" date="2021-01" db="EMBL/GenBank/DDBJ databases">
        <title>Fulvivirga kasyanovii gen. nov., sp nov., a novel member of the phylum Bacteroidetes isolated from seawater in a mussel farm.</title>
        <authorList>
            <person name="Zhao L.-H."/>
            <person name="Wang Z.-J."/>
        </authorList>
    </citation>
    <scope>NUCLEOTIDE SEQUENCE</scope>
    <source>
        <strain evidence="7">29W222</strain>
    </source>
</reference>
<dbReference type="EMBL" id="JAEUGD010000023">
    <property type="protein sequence ID" value="MBL6446194.1"/>
    <property type="molecule type" value="Genomic_DNA"/>
</dbReference>
<dbReference type="PANTHER" id="PTHR12001:SF85">
    <property type="entry name" value="SHORT CHAIN ISOPRENYL DIPHOSPHATE SYNTHASE"/>
    <property type="match status" value="1"/>
</dbReference>
<dbReference type="RefSeq" id="WP_202855735.1">
    <property type="nucleotide sequence ID" value="NZ_JAEUGD010000023.1"/>
</dbReference>
<dbReference type="PANTHER" id="PTHR12001">
    <property type="entry name" value="GERANYLGERANYL PYROPHOSPHATE SYNTHASE"/>
    <property type="match status" value="1"/>
</dbReference>
<keyword evidence="8" id="KW-1185">Reference proteome</keyword>
<evidence type="ECO:0000256" key="2">
    <source>
        <dbReference type="ARBA" id="ARBA00006706"/>
    </source>
</evidence>
<evidence type="ECO:0000256" key="1">
    <source>
        <dbReference type="ARBA" id="ARBA00001946"/>
    </source>
</evidence>
<keyword evidence="4" id="KW-0479">Metal-binding</keyword>
<dbReference type="InterPro" id="IPR008949">
    <property type="entry name" value="Isoprenoid_synthase_dom_sf"/>
</dbReference>
<keyword evidence="5" id="KW-0460">Magnesium</keyword>
<accession>A0A937KBL1</accession>
<dbReference type="GO" id="GO:0004659">
    <property type="term" value="F:prenyltransferase activity"/>
    <property type="evidence" value="ECO:0007669"/>
    <property type="project" value="InterPro"/>
</dbReference>
<dbReference type="Proteomes" id="UP000614216">
    <property type="component" value="Unassembled WGS sequence"/>
</dbReference>
<gene>
    <name evidence="7" type="ORF">JMN32_07735</name>
</gene>
<dbReference type="PROSITE" id="PS00723">
    <property type="entry name" value="POLYPRENYL_SYNTHASE_1"/>
    <property type="match status" value="1"/>
</dbReference>
<evidence type="ECO:0000256" key="6">
    <source>
        <dbReference type="RuleBase" id="RU004466"/>
    </source>
</evidence>
<dbReference type="SFLD" id="SFLDG01017">
    <property type="entry name" value="Polyprenyl_Transferase_Like"/>
    <property type="match status" value="1"/>
</dbReference>
<dbReference type="CDD" id="cd00685">
    <property type="entry name" value="Trans_IPPS_HT"/>
    <property type="match status" value="1"/>
</dbReference>
<evidence type="ECO:0000256" key="5">
    <source>
        <dbReference type="ARBA" id="ARBA00022842"/>
    </source>
</evidence>
<protein>
    <submittedName>
        <fullName evidence="7">Polyprenyl synthetase family protein</fullName>
    </submittedName>
</protein>
<dbReference type="SUPFAM" id="SSF48576">
    <property type="entry name" value="Terpenoid synthases"/>
    <property type="match status" value="1"/>
</dbReference>
<dbReference type="Gene3D" id="1.10.600.10">
    <property type="entry name" value="Farnesyl Diphosphate Synthase"/>
    <property type="match status" value="1"/>
</dbReference>
<dbReference type="SFLD" id="SFLDS00005">
    <property type="entry name" value="Isoprenoid_Synthase_Type_I"/>
    <property type="match status" value="1"/>
</dbReference>
<dbReference type="GO" id="GO:0008299">
    <property type="term" value="P:isoprenoid biosynthetic process"/>
    <property type="evidence" value="ECO:0007669"/>
    <property type="project" value="InterPro"/>
</dbReference>
<name>A0A937KBL1_9BACT</name>
<dbReference type="InterPro" id="IPR033749">
    <property type="entry name" value="Polyprenyl_synt_CS"/>
</dbReference>
<keyword evidence="3 6" id="KW-0808">Transferase</keyword>
<comment type="similarity">
    <text evidence="2 6">Belongs to the FPP/GGPP synthase family.</text>
</comment>
<dbReference type="GO" id="GO:0046872">
    <property type="term" value="F:metal ion binding"/>
    <property type="evidence" value="ECO:0007669"/>
    <property type="project" value="UniProtKB-KW"/>
</dbReference>
<dbReference type="InterPro" id="IPR000092">
    <property type="entry name" value="Polyprenyl_synt"/>
</dbReference>
<proteinExistence type="inferred from homology"/>
<evidence type="ECO:0000313" key="8">
    <source>
        <dbReference type="Proteomes" id="UP000614216"/>
    </source>
</evidence>
<organism evidence="7 8">
    <name type="scientific">Fulvivirga marina</name>
    <dbReference type="NCBI Taxonomy" id="2494733"/>
    <lineage>
        <taxon>Bacteria</taxon>
        <taxon>Pseudomonadati</taxon>
        <taxon>Bacteroidota</taxon>
        <taxon>Cytophagia</taxon>
        <taxon>Cytophagales</taxon>
        <taxon>Fulvivirgaceae</taxon>
        <taxon>Fulvivirga</taxon>
    </lineage>
</organism>
<sequence length="324" mass="37223">MNNIKQLQALISKEIERTEYGQAPRELYEPIEYIMSLGGKRLRPLLTLLAYSLYKDDVESVLRQAIAVEVFHNFTLMHDDIMDEAPLRRGKNTVHEEWNHNTAILSGDVMLVKAYEMLITDQASLTVEVLQTFNQCAREVCEGQQLDMLFESRREVAEEEYLNMIRQKTAVLLGFSLELGGLLAGAEKQNCEALQKYGINIGIGFQLMDDLLDVYADKEKFGKQVGGDILSNKKTFLLIKALDNAKGEQKKELEGWLEKKQFDPEEKVKAVTKIYNDLGIKELTENTMNEYFEQGFNFLRRIDAPLHRKSVLRKFTESLAAREK</sequence>
<dbReference type="Pfam" id="PF00348">
    <property type="entry name" value="polyprenyl_synt"/>
    <property type="match status" value="1"/>
</dbReference>